<accession>A0AAV5N407</accession>
<sequence length="62" mass="6890">MAIEEMTLRVTGLSEEAYADAEAARPVMLIHNPTAIALGNFISVYPYVHFSYLINVIAYDVN</sequence>
<protein>
    <submittedName>
        <fullName evidence="1">Uncharacterized protein</fullName>
    </submittedName>
</protein>
<dbReference type="EMBL" id="BRLH01000003">
    <property type="protein sequence ID" value="GKX55864.1"/>
    <property type="molecule type" value="Genomic_DNA"/>
</dbReference>
<comment type="caution">
    <text evidence="1">The sequence shown here is derived from an EMBL/GenBank/DDBJ whole genome shotgun (WGS) entry which is preliminary data.</text>
</comment>
<name>A0AAV5N407_9GAMM</name>
<reference evidence="1" key="1">
    <citation type="submission" date="2022-06" db="EMBL/GenBank/DDBJ databases">
        <title>Draft genome sequences of Leminorella grimontii str. JCM5902.</title>
        <authorList>
            <person name="Wakabayashi Y."/>
            <person name="Kojima K."/>
        </authorList>
    </citation>
    <scope>NUCLEOTIDE SEQUENCE</scope>
    <source>
        <strain evidence="1">JCM 5902</strain>
    </source>
</reference>
<evidence type="ECO:0000313" key="1">
    <source>
        <dbReference type="EMBL" id="GKX55864.1"/>
    </source>
</evidence>
<organism evidence="1 2">
    <name type="scientific">Leminorella grimontii</name>
    <dbReference type="NCBI Taxonomy" id="82981"/>
    <lineage>
        <taxon>Bacteria</taxon>
        <taxon>Pseudomonadati</taxon>
        <taxon>Pseudomonadota</taxon>
        <taxon>Gammaproteobacteria</taxon>
        <taxon>Enterobacterales</taxon>
        <taxon>Budviciaceae</taxon>
        <taxon>Leminorella</taxon>
    </lineage>
</organism>
<evidence type="ECO:0000313" key="2">
    <source>
        <dbReference type="Proteomes" id="UP001058124"/>
    </source>
</evidence>
<dbReference type="AlphaFoldDB" id="A0AAV5N407"/>
<dbReference type="Proteomes" id="UP001058124">
    <property type="component" value="Unassembled WGS sequence"/>
</dbReference>
<proteinExistence type="predicted"/>
<keyword evidence="2" id="KW-1185">Reference proteome</keyword>
<gene>
    <name evidence="1" type="ORF">SOASR030_19760</name>
</gene>